<keyword evidence="4" id="KW-1185">Reference proteome</keyword>
<dbReference type="GeneID" id="14910193"/>
<dbReference type="AlphaFoldDB" id="G0QLA2"/>
<gene>
    <name evidence="3" type="ORF">IMG5_027650</name>
</gene>
<evidence type="ECO:0000313" key="3">
    <source>
        <dbReference type="EMBL" id="EGR34003.1"/>
    </source>
</evidence>
<name>G0QLA2_ICHMU</name>
<keyword evidence="2" id="KW-0732">Signal</keyword>
<dbReference type="Proteomes" id="UP000008983">
    <property type="component" value="Unassembled WGS sequence"/>
</dbReference>
<keyword evidence="1" id="KW-1133">Transmembrane helix</keyword>
<proteinExistence type="predicted"/>
<dbReference type="EMBL" id="GL983237">
    <property type="protein sequence ID" value="EGR34003.1"/>
    <property type="molecule type" value="Genomic_DNA"/>
</dbReference>
<evidence type="ECO:0000256" key="2">
    <source>
        <dbReference type="SAM" id="SignalP"/>
    </source>
</evidence>
<dbReference type="InParanoid" id="G0QLA2"/>
<dbReference type="RefSeq" id="XP_004039307.1">
    <property type="nucleotide sequence ID" value="XM_004039259.1"/>
</dbReference>
<evidence type="ECO:0000256" key="1">
    <source>
        <dbReference type="SAM" id="Phobius"/>
    </source>
</evidence>
<feature type="signal peptide" evidence="2">
    <location>
        <begin position="1"/>
        <end position="20"/>
    </location>
</feature>
<reference evidence="3 4" key="1">
    <citation type="submission" date="2011-07" db="EMBL/GenBank/DDBJ databases">
        <authorList>
            <person name="Coyne R."/>
            <person name="Brami D."/>
            <person name="Johnson J."/>
            <person name="Hostetler J."/>
            <person name="Hannick L."/>
            <person name="Clark T."/>
            <person name="Cassidy-Hanley D."/>
            <person name="Inman J."/>
        </authorList>
    </citation>
    <scope>NUCLEOTIDE SEQUENCE [LARGE SCALE GENOMIC DNA]</scope>
    <source>
        <strain evidence="3 4">G5</strain>
    </source>
</reference>
<sequence>MQKISIITLSLIYLSSFVLTADPDQTCFAQTENKKQCASTSANKDACIAKKYGVVTSATKVSPLYKEDGSATDNQKFQPGDCVDCMNIPFACGDDSTGCTKHGHYKIKSDTDANCVATFGALQLFSSGLLLLIFAQIL</sequence>
<keyword evidence="1" id="KW-0472">Membrane</keyword>
<evidence type="ECO:0000313" key="4">
    <source>
        <dbReference type="Proteomes" id="UP000008983"/>
    </source>
</evidence>
<feature type="chain" id="PRO_5003407694" evidence="2">
    <location>
        <begin position="21"/>
        <end position="138"/>
    </location>
</feature>
<organism evidence="3 4">
    <name type="scientific">Ichthyophthirius multifiliis</name>
    <name type="common">White spot disease agent</name>
    <name type="synonym">Ich</name>
    <dbReference type="NCBI Taxonomy" id="5932"/>
    <lineage>
        <taxon>Eukaryota</taxon>
        <taxon>Sar</taxon>
        <taxon>Alveolata</taxon>
        <taxon>Ciliophora</taxon>
        <taxon>Intramacronucleata</taxon>
        <taxon>Oligohymenophorea</taxon>
        <taxon>Hymenostomatida</taxon>
        <taxon>Ophryoglenina</taxon>
        <taxon>Ichthyophthirius</taxon>
    </lineage>
</organism>
<accession>G0QLA2</accession>
<protein>
    <submittedName>
        <fullName evidence="3">Uncharacterized protein</fullName>
    </submittedName>
</protein>
<feature type="transmembrane region" description="Helical" evidence="1">
    <location>
        <begin position="116"/>
        <end position="135"/>
    </location>
</feature>
<keyword evidence="1" id="KW-0812">Transmembrane</keyword>